<evidence type="ECO:0000256" key="1">
    <source>
        <dbReference type="ARBA" id="ARBA00004123"/>
    </source>
</evidence>
<dbReference type="InterPro" id="IPR013087">
    <property type="entry name" value="Znf_C2H2_type"/>
</dbReference>
<feature type="compositionally biased region" description="Polar residues" evidence="7">
    <location>
        <begin position="307"/>
        <end position="319"/>
    </location>
</feature>
<evidence type="ECO:0000256" key="2">
    <source>
        <dbReference type="ARBA" id="ARBA00005713"/>
    </source>
</evidence>
<dbReference type="AlphaFoldDB" id="A0A8S4NP85"/>
<evidence type="ECO:0000256" key="7">
    <source>
        <dbReference type="SAM" id="MobiDB-lite"/>
    </source>
</evidence>
<dbReference type="PROSITE" id="PS00028">
    <property type="entry name" value="ZINC_FINGER_C2H2_1"/>
    <property type="match status" value="1"/>
</dbReference>
<evidence type="ECO:0000313" key="9">
    <source>
        <dbReference type="EMBL" id="CAH1782529.1"/>
    </source>
</evidence>
<keyword evidence="4" id="KW-0238">DNA-binding</keyword>
<dbReference type="EMBL" id="CAIIXF020000005">
    <property type="protein sequence ID" value="CAH1782529.1"/>
    <property type="molecule type" value="Genomic_DNA"/>
</dbReference>
<dbReference type="OrthoDB" id="6288734at2759"/>
<feature type="compositionally biased region" description="Polar residues" evidence="7">
    <location>
        <begin position="984"/>
        <end position="994"/>
    </location>
</feature>
<gene>
    <name evidence="9" type="ORF">OFUS_LOCUS8968</name>
</gene>
<accession>A0A8S4NP85</accession>
<feature type="compositionally biased region" description="Low complexity" evidence="7">
    <location>
        <begin position="343"/>
        <end position="354"/>
    </location>
</feature>
<feature type="region of interest" description="Disordered" evidence="7">
    <location>
        <begin position="729"/>
        <end position="879"/>
    </location>
</feature>
<feature type="compositionally biased region" description="Basic and acidic residues" evidence="7">
    <location>
        <begin position="739"/>
        <end position="748"/>
    </location>
</feature>
<dbReference type="PANTHER" id="PTHR20338">
    <property type="entry name" value="NUCLEAR RESPIRATORY FACTOR 1"/>
    <property type="match status" value="1"/>
</dbReference>
<feature type="compositionally biased region" description="Polar residues" evidence="7">
    <location>
        <begin position="325"/>
        <end position="342"/>
    </location>
</feature>
<feature type="region of interest" description="Disordered" evidence="7">
    <location>
        <begin position="960"/>
        <end position="1019"/>
    </location>
</feature>
<dbReference type="GO" id="GO:0005634">
    <property type="term" value="C:nucleus"/>
    <property type="evidence" value="ECO:0007669"/>
    <property type="project" value="UniProtKB-SubCell"/>
</dbReference>
<feature type="region of interest" description="Disordered" evidence="7">
    <location>
        <begin position="305"/>
        <end position="366"/>
    </location>
</feature>
<feature type="region of interest" description="Disordered" evidence="7">
    <location>
        <begin position="236"/>
        <end position="256"/>
    </location>
</feature>
<feature type="compositionally biased region" description="Basic residues" evidence="7">
    <location>
        <begin position="816"/>
        <end position="830"/>
    </location>
</feature>
<keyword evidence="6" id="KW-0539">Nucleus</keyword>
<dbReference type="GO" id="GO:0006357">
    <property type="term" value="P:regulation of transcription by RNA polymerase II"/>
    <property type="evidence" value="ECO:0007669"/>
    <property type="project" value="InterPro"/>
</dbReference>
<evidence type="ECO:0000256" key="5">
    <source>
        <dbReference type="ARBA" id="ARBA00023163"/>
    </source>
</evidence>
<dbReference type="GO" id="GO:0003677">
    <property type="term" value="F:DNA binding"/>
    <property type="evidence" value="ECO:0007669"/>
    <property type="project" value="UniProtKB-KW"/>
</dbReference>
<feature type="compositionally biased region" description="Basic and acidic residues" evidence="7">
    <location>
        <begin position="831"/>
        <end position="840"/>
    </location>
</feature>
<comment type="subcellular location">
    <subcellularLocation>
        <location evidence="1">Nucleus</location>
    </subcellularLocation>
</comment>
<feature type="domain" description="C2H2-type" evidence="8">
    <location>
        <begin position="890"/>
        <end position="910"/>
    </location>
</feature>
<dbReference type="InterPro" id="IPR019525">
    <property type="entry name" value="Nrf1_NLS/DNA-bd_dimer"/>
</dbReference>
<feature type="compositionally biased region" description="Polar residues" evidence="7">
    <location>
        <begin position="866"/>
        <end position="875"/>
    </location>
</feature>
<feature type="region of interest" description="Disordered" evidence="7">
    <location>
        <begin position="617"/>
        <end position="697"/>
    </location>
</feature>
<feature type="compositionally biased region" description="Low complexity" evidence="7">
    <location>
        <begin position="673"/>
        <end position="682"/>
    </location>
</feature>
<evidence type="ECO:0000256" key="4">
    <source>
        <dbReference type="ARBA" id="ARBA00023125"/>
    </source>
</evidence>
<evidence type="ECO:0000259" key="8">
    <source>
        <dbReference type="PROSITE" id="PS00028"/>
    </source>
</evidence>
<dbReference type="Pfam" id="PF10491">
    <property type="entry name" value="Nrf1_DNA-bind"/>
    <property type="match status" value="1"/>
</dbReference>
<proteinExistence type="inferred from homology"/>
<keyword evidence="5" id="KW-0804">Transcription</keyword>
<reference evidence="9" key="1">
    <citation type="submission" date="2022-03" db="EMBL/GenBank/DDBJ databases">
        <authorList>
            <person name="Martin C."/>
        </authorList>
    </citation>
    <scope>NUCLEOTIDE SEQUENCE</scope>
</reference>
<dbReference type="Proteomes" id="UP000749559">
    <property type="component" value="Unassembled WGS sequence"/>
</dbReference>
<feature type="compositionally biased region" description="Polar residues" evidence="7">
    <location>
        <begin position="661"/>
        <end position="670"/>
    </location>
</feature>
<evidence type="ECO:0000313" key="10">
    <source>
        <dbReference type="Proteomes" id="UP000749559"/>
    </source>
</evidence>
<protein>
    <recommendedName>
        <fullName evidence="8">C2H2-type domain-containing protein</fullName>
    </recommendedName>
</protein>
<organism evidence="9 10">
    <name type="scientific">Owenia fusiformis</name>
    <name type="common">Polychaete worm</name>
    <dbReference type="NCBI Taxonomy" id="6347"/>
    <lineage>
        <taxon>Eukaryota</taxon>
        <taxon>Metazoa</taxon>
        <taxon>Spiralia</taxon>
        <taxon>Lophotrochozoa</taxon>
        <taxon>Annelida</taxon>
        <taxon>Polychaeta</taxon>
        <taxon>Sedentaria</taxon>
        <taxon>Canalipalpata</taxon>
        <taxon>Sabellida</taxon>
        <taxon>Oweniida</taxon>
        <taxon>Oweniidae</taxon>
        <taxon>Owenia</taxon>
    </lineage>
</organism>
<sequence>MAAANYGLEPVDLNNMSLDTLHSLIPSIVKHTTGRRSIGWGYDSYKPVWWPGEIPWQNMKNKNMKQHRMTSLLKKIIRSCYTFYGQEDLLEPQGKTDKNQNVCNPLTLPDDSRNKDASDVMWMPATSLEKPLVVLTDKVNMLGQGSDQASPKMVNKYPNLGSLLSSGMKSDIYNPKSDIYNTNVLSATVPSTSRQIVEVFVCFFCETEFHSRCDLTEHQSLCEFRPPELQSCMNLTTPPRPSLYRGLPTPPQLSPKRPTMIKQATKLDYIQQLALVPVDKAQRIRMDTPKRKILCENLDFTDMKMSTPLQNDSPTSPLSPKTPRSLMSQLSRDMTYTPITQRGSDAGSDYSYSDNGEEGTETGGILKPHNLLSIDITSQLGQRIKKHVRVQEVHSYTKNNPEVCCHTPKRNVVYQKLRHRDSNFPITYKKTRKNDCRYNREYKFTRAQKREFMKRVESGGLNKASRQLKRKMKKCSVRVSKMTKKQVERIVLALKQMRGRIPITSSRNIRWLAEHSLVDFPRGPALMQQDITKLLGLSTINSPYKLESTKQRAVLYRSLLNDFNRNASPSSSDESLVGKKPADVIVIGDEPHTNKFGNPGLKPELMRRMNSYTMSTLSSRRAHSKCPVHRIPPNPNHDNSIDVISLSSDESDTETPVPCKTTDNTETSGKVVSHSSRTSSTSNQKFEETPKLTPSDIANSTAISGKMLHHRVLSDKDFDTNKNIFDIMSPGMARSPMKSSEKVQHYLKEQTSSSTPPPPGISKRPQRQSSMFRMVDDEVSIKSEPSSQVKSSQDAVDKTSPDSNDNEKSETESLVRKTRTSARISKKRARKEISDEKASDGRSSLSKKSKQEHSESPSCAKKQSELESAQSSPIESTDDKDLKKPYFFHCTMCNDQIIYAKNGRAHIRDHLNAHHATEQIAMVEPHTGIKQSFQYVKAVAICSPIDNKKLKINMVKVKQTARKSCSSPTPTSISSPTKSSTCTLGTRQQNSPMNKSLRLLAPNSSPKTPPHSTKQVDKSPILKSSHVNVKPLNRNLFPPSKPGSPDMKCPVHDHVTTGVGQMHYNGNNYSKMPMNLQVLQNGGRMRKSSLGSCGTSSNNSVSVRTKDSDVIILD</sequence>
<dbReference type="GO" id="GO:0003700">
    <property type="term" value="F:DNA-binding transcription factor activity"/>
    <property type="evidence" value="ECO:0007669"/>
    <property type="project" value="InterPro"/>
</dbReference>
<comment type="caution">
    <text evidence="9">The sequence shown here is derived from an EMBL/GenBank/DDBJ whole genome shotgun (WGS) entry which is preliminary data.</text>
</comment>
<keyword evidence="3" id="KW-0805">Transcription regulation</keyword>
<feature type="compositionally biased region" description="Basic and acidic residues" evidence="7">
    <location>
        <begin position="795"/>
        <end position="815"/>
    </location>
</feature>
<dbReference type="InterPro" id="IPR039142">
    <property type="entry name" value="NRF1/Ewg"/>
</dbReference>
<evidence type="ECO:0000256" key="6">
    <source>
        <dbReference type="ARBA" id="ARBA00023242"/>
    </source>
</evidence>
<feature type="compositionally biased region" description="Polar residues" evidence="7">
    <location>
        <begin position="1002"/>
        <end position="1013"/>
    </location>
</feature>
<evidence type="ECO:0000256" key="3">
    <source>
        <dbReference type="ARBA" id="ARBA00023015"/>
    </source>
</evidence>
<feature type="compositionally biased region" description="Low complexity" evidence="7">
    <location>
        <begin position="963"/>
        <end position="983"/>
    </location>
</feature>
<keyword evidence="10" id="KW-1185">Reference proteome</keyword>
<comment type="similarity">
    <text evidence="2">Belongs to the NRF1/Ewg family.</text>
</comment>
<name>A0A8S4NP85_OWEFU</name>
<feature type="compositionally biased region" description="Polar residues" evidence="7">
    <location>
        <begin position="783"/>
        <end position="794"/>
    </location>
</feature>